<name>A0A193QHD4_SODGM</name>
<reference evidence="1 2" key="1">
    <citation type="submission" date="2015-05" db="EMBL/GenBank/DDBJ databases">
        <authorList>
            <person name="Goodhead I."/>
        </authorList>
    </citation>
    <scope>NUCLEOTIDE SEQUENCE [LARGE SCALE GENOMIC DNA]</scope>
    <source>
        <strain evidence="2">morsitans</strain>
    </source>
</reference>
<organism evidence="1 2">
    <name type="scientific">Sodalis glossinidius (strain morsitans)</name>
    <dbReference type="NCBI Taxonomy" id="343509"/>
    <lineage>
        <taxon>Bacteria</taxon>
        <taxon>Pseudomonadati</taxon>
        <taxon>Pseudomonadota</taxon>
        <taxon>Gammaproteobacteria</taxon>
        <taxon>Enterobacterales</taxon>
        <taxon>Bruguierivoracaceae</taxon>
        <taxon>Sodalis</taxon>
    </lineage>
</organism>
<dbReference type="EMBL" id="LN854557">
    <property type="protein sequence ID" value="CRL44582.1"/>
    <property type="molecule type" value="Genomic_DNA"/>
</dbReference>
<dbReference type="Proteomes" id="UP000245838">
    <property type="component" value="Chromosome sggmmb4_Chromosome"/>
</dbReference>
<evidence type="ECO:0000313" key="1">
    <source>
        <dbReference type="EMBL" id="CRL44582.1"/>
    </source>
</evidence>
<proteinExistence type="predicted"/>
<sequence length="154" mass="17082">MRKMKALLDAQEKQLQSRRLKVGFAAGATYPDGTSVPVVVYTNEVGRPEKRQPPRPFFHIAIAEHQVDWVRTCTRALRAGVDTDTALNLVGEQAVADVQASILALSSPPLAQKTLYRRRTRQSPPKNLNDDPLVDTRVMLNSVTHWVGGEDEPA</sequence>
<dbReference type="RefSeq" id="WP_424540549.1">
    <property type="nucleotide sequence ID" value="NZ_LN854557.1"/>
</dbReference>
<evidence type="ECO:0000313" key="2">
    <source>
        <dbReference type="Proteomes" id="UP000245838"/>
    </source>
</evidence>
<dbReference type="AlphaFoldDB" id="A0A193QHD4"/>
<accession>A0A193QHD4</accession>
<gene>
    <name evidence="1" type="ORF">SGGMMB4_01755</name>
</gene>
<protein>
    <submittedName>
        <fullName evidence="1">Uncharacterized protein</fullName>
    </submittedName>
</protein>